<dbReference type="Pfam" id="PF01627">
    <property type="entry name" value="Hpt"/>
    <property type="match status" value="1"/>
</dbReference>
<evidence type="ECO:0000256" key="2">
    <source>
        <dbReference type="PROSITE-ProRule" id="PRU00110"/>
    </source>
</evidence>
<accession>A0A9X1XMN5</accession>
<dbReference type="PROSITE" id="PS50894">
    <property type="entry name" value="HPT"/>
    <property type="match status" value="1"/>
</dbReference>
<organism evidence="4 5">
    <name type="scientific">Vibrio amylolyticus</name>
    <dbReference type="NCBI Taxonomy" id="2847292"/>
    <lineage>
        <taxon>Bacteria</taxon>
        <taxon>Pseudomonadati</taxon>
        <taxon>Pseudomonadota</taxon>
        <taxon>Gammaproteobacteria</taxon>
        <taxon>Vibrionales</taxon>
        <taxon>Vibrionaceae</taxon>
        <taxon>Vibrio</taxon>
    </lineage>
</organism>
<evidence type="ECO:0000259" key="3">
    <source>
        <dbReference type="PROSITE" id="PS50894"/>
    </source>
</evidence>
<dbReference type="Gene3D" id="1.20.120.160">
    <property type="entry name" value="HPT domain"/>
    <property type="match status" value="1"/>
</dbReference>
<protein>
    <submittedName>
        <fullName evidence="4">Hpt domain-containing protein</fullName>
    </submittedName>
</protein>
<dbReference type="RefSeq" id="WP_248009753.1">
    <property type="nucleotide sequence ID" value="NZ_JAJHVV010000009.1"/>
</dbReference>
<proteinExistence type="predicted"/>
<reference evidence="4" key="1">
    <citation type="submission" date="2021-11" db="EMBL/GenBank/DDBJ databases">
        <title>Vibrio ZSDE26 sp. nov. and Vibrio ZSDZ34 sp. nov., isolated from coastal seawater in Qingdao.</title>
        <authorList>
            <person name="Zhang P."/>
        </authorList>
    </citation>
    <scope>NUCLEOTIDE SEQUENCE</scope>
    <source>
        <strain evidence="4">ZSDE26</strain>
    </source>
</reference>
<keyword evidence="5" id="KW-1185">Reference proteome</keyword>
<dbReference type="GO" id="GO:0000160">
    <property type="term" value="P:phosphorelay signal transduction system"/>
    <property type="evidence" value="ECO:0007669"/>
    <property type="project" value="UniProtKB-KW"/>
</dbReference>
<dbReference type="InterPro" id="IPR008207">
    <property type="entry name" value="Sig_transdc_His_kin_Hpt_dom"/>
</dbReference>
<dbReference type="EMBL" id="JAJHVV010000009">
    <property type="protein sequence ID" value="MCK6264678.1"/>
    <property type="molecule type" value="Genomic_DNA"/>
</dbReference>
<sequence>MQTSNHIDASDVSIETNEADIATPVWDKDQAMHRVGDSDEFMVLIANSFLGSVDSQVENLTRALENGDMGAARNEFHAFKGVAGNISAIELMNNASELEVLAKEQDRQKISEKLPEFERKLAALIVVLNEYIAEVG</sequence>
<dbReference type="InterPro" id="IPR036641">
    <property type="entry name" value="HPT_dom_sf"/>
</dbReference>
<dbReference type="GO" id="GO:0004672">
    <property type="term" value="F:protein kinase activity"/>
    <property type="evidence" value="ECO:0007669"/>
    <property type="project" value="UniProtKB-ARBA"/>
</dbReference>
<dbReference type="AlphaFoldDB" id="A0A9X1XMN5"/>
<feature type="modified residue" description="Phosphohistidine" evidence="2">
    <location>
        <position position="77"/>
    </location>
</feature>
<dbReference type="SUPFAM" id="SSF47226">
    <property type="entry name" value="Histidine-containing phosphotransfer domain, HPT domain"/>
    <property type="match status" value="1"/>
</dbReference>
<keyword evidence="2" id="KW-0597">Phosphoprotein</keyword>
<dbReference type="Proteomes" id="UP001139559">
    <property type="component" value="Unassembled WGS sequence"/>
</dbReference>
<comment type="caution">
    <text evidence="4">The sequence shown here is derived from an EMBL/GenBank/DDBJ whole genome shotgun (WGS) entry which is preliminary data.</text>
</comment>
<keyword evidence="1" id="KW-0902">Two-component regulatory system</keyword>
<feature type="domain" description="HPt" evidence="3">
    <location>
        <begin position="38"/>
        <end position="136"/>
    </location>
</feature>
<evidence type="ECO:0000313" key="5">
    <source>
        <dbReference type="Proteomes" id="UP001139559"/>
    </source>
</evidence>
<evidence type="ECO:0000313" key="4">
    <source>
        <dbReference type="EMBL" id="MCK6264678.1"/>
    </source>
</evidence>
<name>A0A9X1XMN5_9VIBR</name>
<gene>
    <name evidence="4" type="ORF">KP803_15470</name>
</gene>
<evidence type="ECO:0000256" key="1">
    <source>
        <dbReference type="ARBA" id="ARBA00023012"/>
    </source>
</evidence>